<name>A0ABS5EZJ3_9PROT</name>
<evidence type="ECO:0000313" key="3">
    <source>
        <dbReference type="EMBL" id="MBR0665704.1"/>
    </source>
</evidence>
<dbReference type="Gene3D" id="3.40.50.2000">
    <property type="entry name" value="Glycogen Phosphorylase B"/>
    <property type="match status" value="1"/>
</dbReference>
<keyword evidence="4" id="KW-1185">Reference proteome</keyword>
<dbReference type="PANTHER" id="PTHR46401:SF2">
    <property type="entry name" value="GLYCOSYLTRANSFERASE WBBK-RELATED"/>
    <property type="match status" value="1"/>
</dbReference>
<organism evidence="3 4">
    <name type="scientific">Plastoroseomonas hellenica</name>
    <dbReference type="NCBI Taxonomy" id="2687306"/>
    <lineage>
        <taxon>Bacteria</taxon>
        <taxon>Pseudomonadati</taxon>
        <taxon>Pseudomonadota</taxon>
        <taxon>Alphaproteobacteria</taxon>
        <taxon>Acetobacterales</taxon>
        <taxon>Acetobacteraceae</taxon>
        <taxon>Plastoroseomonas</taxon>
    </lineage>
</organism>
<evidence type="ECO:0000313" key="4">
    <source>
        <dbReference type="Proteomes" id="UP001196870"/>
    </source>
</evidence>
<dbReference type="Pfam" id="PF00534">
    <property type="entry name" value="Glycos_transf_1"/>
    <property type="match status" value="1"/>
</dbReference>
<protein>
    <submittedName>
        <fullName evidence="3">Glycosyltransferase family 4 protein</fullName>
    </submittedName>
</protein>
<dbReference type="InterPro" id="IPR001296">
    <property type="entry name" value="Glyco_trans_1"/>
</dbReference>
<dbReference type="RefSeq" id="WP_211853375.1">
    <property type="nucleotide sequence ID" value="NZ_JAAGBB010000017.1"/>
</dbReference>
<dbReference type="EMBL" id="JAAGBB010000017">
    <property type="protein sequence ID" value="MBR0665704.1"/>
    <property type="molecule type" value="Genomic_DNA"/>
</dbReference>
<dbReference type="Proteomes" id="UP001196870">
    <property type="component" value="Unassembled WGS sequence"/>
</dbReference>
<dbReference type="SUPFAM" id="SSF53756">
    <property type="entry name" value="UDP-Glycosyltransferase/glycogen phosphorylase"/>
    <property type="match status" value="1"/>
</dbReference>
<evidence type="ECO:0000259" key="2">
    <source>
        <dbReference type="Pfam" id="PF00534"/>
    </source>
</evidence>
<accession>A0ABS5EZJ3</accession>
<dbReference type="CDD" id="cd03809">
    <property type="entry name" value="GT4_MtfB-like"/>
    <property type="match status" value="1"/>
</dbReference>
<proteinExistence type="predicted"/>
<keyword evidence="1" id="KW-0808">Transferase</keyword>
<reference evidence="4" key="1">
    <citation type="journal article" date="2021" name="Syst. Appl. Microbiol.">
        <title>Roseomonas hellenica sp. nov., isolated from roots of wild-growing Alkanna tinctoria.</title>
        <authorList>
            <person name="Rat A."/>
            <person name="Naranjo H.D."/>
            <person name="Lebbe L."/>
            <person name="Cnockaert M."/>
            <person name="Krigas N."/>
            <person name="Grigoriadou K."/>
            <person name="Maloupa E."/>
            <person name="Willems A."/>
        </authorList>
    </citation>
    <scope>NUCLEOTIDE SEQUENCE [LARGE SCALE GENOMIC DNA]</scope>
    <source>
        <strain evidence="4">LMG 31523</strain>
    </source>
</reference>
<feature type="domain" description="Glycosyl transferase family 1" evidence="2">
    <location>
        <begin position="190"/>
        <end position="334"/>
    </location>
</feature>
<comment type="caution">
    <text evidence="3">The sequence shown here is derived from an EMBL/GenBank/DDBJ whole genome shotgun (WGS) entry which is preliminary data.</text>
</comment>
<evidence type="ECO:0000256" key="1">
    <source>
        <dbReference type="ARBA" id="ARBA00022679"/>
    </source>
</evidence>
<dbReference type="PANTHER" id="PTHR46401">
    <property type="entry name" value="GLYCOSYLTRANSFERASE WBBK-RELATED"/>
    <property type="match status" value="1"/>
</dbReference>
<sequence>MEGRADTGFDIDFSLAVHTRTGKYFIGRDLIEAAGDLAGRTYYWILARDEPPTGLFGKVIGRLQHLQARGQVEGGPWGWLPRRNPSRPLLHLDPFTVLTAKLRRSDAILCHDVGPLTHPGLFDPEICRAYRRIYDEIAAVGPHVVFVSQASQRAFEAVLPDARLASSRVIYPAIRADIAQRDAEPVPGLEGPFLLSVGSIGARKNQLGSIAAFARSGLSARGVRYVICGGREPGYEAAAAAAARTPGVVLLPYVTDAQLAWLYGEARGFVLASLLEGFGVPVAEAISRGLVPAVSRGSVLHEVAGDGAMLVDPENEADIAAAMVALIDMDAAERQTRLRLLTDAIGRFSPARFAQAWRQALTEMLKEGPAAHPVPGLAPEPGR</sequence>
<gene>
    <name evidence="3" type="ORF">GXW71_15200</name>
</gene>